<dbReference type="EMBL" id="CP000085">
    <property type="protein sequence ID" value="ABC35615.1"/>
    <property type="molecule type" value="Genomic_DNA"/>
</dbReference>
<sequence length="33" mass="3485">MLAPRAARVIEPARRFAPTRAATANALHPGDAD</sequence>
<dbReference type="KEGG" id="bte:BTH_II1585"/>
<dbReference type="Proteomes" id="UP000001930">
    <property type="component" value="Chromosome II"/>
</dbReference>
<name>Q2T4W9_BURTA</name>
<evidence type="ECO:0000313" key="2">
    <source>
        <dbReference type="Proteomes" id="UP000001930"/>
    </source>
</evidence>
<organism evidence="1 2">
    <name type="scientific">Burkholderia thailandensis (strain ATCC 700388 / DSM 13276 / CCUG 48851 / CIP 106301 / E264)</name>
    <dbReference type="NCBI Taxonomy" id="271848"/>
    <lineage>
        <taxon>Bacteria</taxon>
        <taxon>Pseudomonadati</taxon>
        <taxon>Pseudomonadota</taxon>
        <taxon>Betaproteobacteria</taxon>
        <taxon>Burkholderiales</taxon>
        <taxon>Burkholderiaceae</taxon>
        <taxon>Burkholderia</taxon>
        <taxon>pseudomallei group</taxon>
    </lineage>
</organism>
<keyword evidence="2" id="KW-1185">Reference proteome</keyword>
<evidence type="ECO:0000313" key="1">
    <source>
        <dbReference type="EMBL" id="ABC35615.1"/>
    </source>
</evidence>
<dbReference type="AlphaFoldDB" id="Q2T4W9"/>
<dbReference type="HOGENOM" id="CLU_3381048_0_0_4"/>
<gene>
    <name evidence="1" type="ordered locus">BTH_II1585</name>
</gene>
<protein>
    <submittedName>
        <fullName evidence="1">Uncharacterized protein</fullName>
    </submittedName>
</protein>
<accession>Q2T4W9</accession>
<proteinExistence type="predicted"/>
<reference evidence="1 2" key="1">
    <citation type="journal article" date="2005" name="BMC Genomics">
        <title>Bacterial genome adaptation to niches: divergence of the potential virulence genes in three Burkholderia species of different survival strategies.</title>
        <authorList>
            <person name="Kim H.S."/>
            <person name="Schell M.A."/>
            <person name="Yu Y."/>
            <person name="Ulrich R.L."/>
            <person name="Sarria S.H."/>
            <person name="Nierman W.C."/>
            <person name="DeShazer D."/>
        </authorList>
    </citation>
    <scope>NUCLEOTIDE SEQUENCE [LARGE SCALE GENOMIC DNA]</scope>
    <source>
        <strain evidence="2">ATCC 700388 / DSM 13276 / CCUG 48851 / CIP 106301 / E264</strain>
    </source>
</reference>